<keyword evidence="2" id="KW-1185">Reference proteome</keyword>
<gene>
    <name evidence="1" type="ORF">SAMN05216215_101212</name>
</gene>
<sequence length="100" mass="11039">MAATKPIPPETDAERTDVSSTFLEALNVFIVSRSHADHDLVEQDNRAWLTLPGRNCAGGNWTPCVEPGAWEVRGYVDRAFCTYHAAARLRIADQLAAVTR</sequence>
<evidence type="ECO:0000313" key="2">
    <source>
        <dbReference type="Proteomes" id="UP000199529"/>
    </source>
</evidence>
<dbReference type="Proteomes" id="UP000199529">
    <property type="component" value="Unassembled WGS sequence"/>
</dbReference>
<dbReference type="OrthoDB" id="3707104at2"/>
<dbReference type="STRING" id="418495.SAMN05216215_101212"/>
<evidence type="ECO:0000313" key="1">
    <source>
        <dbReference type="EMBL" id="SDX52778.1"/>
    </source>
</evidence>
<dbReference type="EMBL" id="FNOK01000012">
    <property type="protein sequence ID" value="SDX52778.1"/>
    <property type="molecule type" value="Genomic_DNA"/>
</dbReference>
<proteinExistence type="predicted"/>
<protein>
    <submittedName>
        <fullName evidence="1">Uncharacterized protein</fullName>
    </submittedName>
</protein>
<dbReference type="RefSeq" id="WP_093265804.1">
    <property type="nucleotide sequence ID" value="NZ_FNOK01000012.1"/>
</dbReference>
<accession>A0A1H3CFU7</accession>
<name>A0A1H3CFU7_9PSEU</name>
<dbReference type="AlphaFoldDB" id="A0A1H3CFU7"/>
<organism evidence="1 2">
    <name type="scientific">Saccharopolyspora shandongensis</name>
    <dbReference type="NCBI Taxonomy" id="418495"/>
    <lineage>
        <taxon>Bacteria</taxon>
        <taxon>Bacillati</taxon>
        <taxon>Actinomycetota</taxon>
        <taxon>Actinomycetes</taxon>
        <taxon>Pseudonocardiales</taxon>
        <taxon>Pseudonocardiaceae</taxon>
        <taxon>Saccharopolyspora</taxon>
    </lineage>
</organism>
<reference evidence="2" key="1">
    <citation type="submission" date="2016-10" db="EMBL/GenBank/DDBJ databases">
        <authorList>
            <person name="Varghese N."/>
            <person name="Submissions S."/>
        </authorList>
    </citation>
    <scope>NUCLEOTIDE SEQUENCE [LARGE SCALE GENOMIC DNA]</scope>
    <source>
        <strain evidence="2">CGMCC 4.3530</strain>
    </source>
</reference>